<dbReference type="AlphaFoldDB" id="A0AAT9HVA3"/>
<reference evidence="2" key="1">
    <citation type="submission" date="2024-06" db="EMBL/GenBank/DDBJ databases">
        <authorList>
            <consortium name="consrtm"/>
            <person name="Uemura M."/>
            <person name="Terahara T."/>
        </authorList>
    </citation>
    <scope>NUCLEOTIDE SEQUENCE</scope>
    <source>
        <strain evidence="2">KM77-8</strain>
    </source>
</reference>
<proteinExistence type="predicted"/>
<feature type="compositionally biased region" description="Basic and acidic residues" evidence="1">
    <location>
        <begin position="56"/>
        <end position="69"/>
    </location>
</feature>
<feature type="compositionally biased region" description="Low complexity" evidence="1">
    <location>
        <begin position="77"/>
        <end position="89"/>
    </location>
</feature>
<dbReference type="EMBL" id="AP035768">
    <property type="protein sequence ID" value="BFO21209.1"/>
    <property type="molecule type" value="Genomic_DNA"/>
</dbReference>
<gene>
    <name evidence="2" type="ORF">SHKM778_75970</name>
</gene>
<feature type="region of interest" description="Disordered" evidence="1">
    <location>
        <begin position="39"/>
        <end position="101"/>
    </location>
</feature>
<evidence type="ECO:0000313" key="2">
    <source>
        <dbReference type="EMBL" id="BFO21209.1"/>
    </source>
</evidence>
<reference evidence="2" key="2">
    <citation type="submission" date="2024-07" db="EMBL/GenBank/DDBJ databases">
        <title>Streptomyces haneummycinica sp. nov., a new antibiotic-producing actinobacterium isolated from marine sediment.</title>
        <authorList>
            <person name="Uemura M."/>
            <person name="Hamada M."/>
            <person name="Hirano S."/>
            <person name="Kobayashi K."/>
            <person name="Ohshiro T."/>
            <person name="Kobayashi T."/>
            <person name="Terahara T."/>
        </authorList>
    </citation>
    <scope>NUCLEOTIDE SEQUENCE</scope>
    <source>
        <strain evidence="2">KM77-8</strain>
    </source>
</reference>
<name>A0AAT9HVA3_9ACTN</name>
<evidence type="ECO:0000256" key="1">
    <source>
        <dbReference type="SAM" id="MobiDB-lite"/>
    </source>
</evidence>
<protein>
    <submittedName>
        <fullName evidence="2">Uncharacterized protein</fullName>
    </submittedName>
</protein>
<sequence>MRGEVPGDEQMRLRNVQVGEDVAVEARLDVFRCRRAQGDEEAGAGEFPGGGLAEFGDGRAGRRRGESRECSNCLRNADSSDAARSRTSAYPSRVIDSSSST</sequence>
<accession>A0AAT9HVA3</accession>
<organism evidence="2">
    <name type="scientific">Streptomyces haneummycinicus</name>
    <dbReference type="NCBI Taxonomy" id="3074435"/>
    <lineage>
        <taxon>Bacteria</taxon>
        <taxon>Bacillati</taxon>
        <taxon>Actinomycetota</taxon>
        <taxon>Actinomycetes</taxon>
        <taxon>Kitasatosporales</taxon>
        <taxon>Streptomycetaceae</taxon>
        <taxon>Streptomyces</taxon>
    </lineage>
</organism>